<evidence type="ECO:0000313" key="2">
    <source>
        <dbReference type="Proteomes" id="UP000324222"/>
    </source>
</evidence>
<comment type="caution">
    <text evidence="1">The sequence shown here is derived from an EMBL/GenBank/DDBJ whole genome shotgun (WGS) entry which is preliminary data.</text>
</comment>
<evidence type="ECO:0000313" key="1">
    <source>
        <dbReference type="EMBL" id="MPC70710.1"/>
    </source>
</evidence>
<proteinExistence type="predicted"/>
<dbReference type="Proteomes" id="UP000324222">
    <property type="component" value="Unassembled WGS sequence"/>
</dbReference>
<gene>
    <name evidence="1" type="ORF">E2C01_064964</name>
</gene>
<reference evidence="1 2" key="1">
    <citation type="submission" date="2019-05" db="EMBL/GenBank/DDBJ databases">
        <title>Another draft genome of Portunus trituberculatus and its Hox gene families provides insights of decapod evolution.</title>
        <authorList>
            <person name="Jeong J.-H."/>
            <person name="Song I."/>
            <person name="Kim S."/>
            <person name="Choi T."/>
            <person name="Kim D."/>
            <person name="Ryu S."/>
            <person name="Kim W."/>
        </authorList>
    </citation>
    <scope>NUCLEOTIDE SEQUENCE [LARGE SCALE GENOMIC DNA]</scope>
    <source>
        <tissue evidence="1">Muscle</tissue>
    </source>
</reference>
<keyword evidence="2" id="KW-1185">Reference proteome</keyword>
<protein>
    <submittedName>
        <fullName evidence="1">Uncharacterized protein</fullName>
    </submittedName>
</protein>
<accession>A0A5B7HEF6</accession>
<name>A0A5B7HEF6_PORTR</name>
<sequence length="61" mass="6814">MINVKAELSPSQGVPAPLVDTWITGRMPRTAPVRCTVAFGVLWSAQAQSRWVKYDVVERGW</sequence>
<dbReference type="AlphaFoldDB" id="A0A5B7HEF6"/>
<dbReference type="EMBL" id="VSRR010031575">
    <property type="protein sequence ID" value="MPC70710.1"/>
    <property type="molecule type" value="Genomic_DNA"/>
</dbReference>
<organism evidence="1 2">
    <name type="scientific">Portunus trituberculatus</name>
    <name type="common">Swimming crab</name>
    <name type="synonym">Neptunus trituberculatus</name>
    <dbReference type="NCBI Taxonomy" id="210409"/>
    <lineage>
        <taxon>Eukaryota</taxon>
        <taxon>Metazoa</taxon>
        <taxon>Ecdysozoa</taxon>
        <taxon>Arthropoda</taxon>
        <taxon>Crustacea</taxon>
        <taxon>Multicrustacea</taxon>
        <taxon>Malacostraca</taxon>
        <taxon>Eumalacostraca</taxon>
        <taxon>Eucarida</taxon>
        <taxon>Decapoda</taxon>
        <taxon>Pleocyemata</taxon>
        <taxon>Brachyura</taxon>
        <taxon>Eubrachyura</taxon>
        <taxon>Portunoidea</taxon>
        <taxon>Portunidae</taxon>
        <taxon>Portuninae</taxon>
        <taxon>Portunus</taxon>
    </lineage>
</organism>